<keyword evidence="6" id="KW-1185">Reference proteome</keyword>
<dbReference type="InterPro" id="IPR018062">
    <property type="entry name" value="HTH_AraC-typ_CS"/>
</dbReference>
<dbReference type="PANTHER" id="PTHR47893:SF1">
    <property type="entry name" value="REGULATORY PROTEIN PCHR"/>
    <property type="match status" value="1"/>
</dbReference>
<dbReference type="PANTHER" id="PTHR47893">
    <property type="entry name" value="REGULATORY PROTEIN PCHR"/>
    <property type="match status" value="1"/>
</dbReference>
<dbReference type="SUPFAM" id="SSF46689">
    <property type="entry name" value="Homeodomain-like"/>
    <property type="match status" value="1"/>
</dbReference>
<keyword evidence="3" id="KW-0804">Transcription</keyword>
<dbReference type="KEGG" id="emo:DM558_09110"/>
<evidence type="ECO:0000256" key="3">
    <source>
        <dbReference type="ARBA" id="ARBA00023163"/>
    </source>
</evidence>
<feature type="domain" description="HTH araC/xylS-type" evidence="4">
    <location>
        <begin position="235"/>
        <end position="334"/>
    </location>
</feature>
<dbReference type="GO" id="GO:0003700">
    <property type="term" value="F:DNA-binding transcription factor activity"/>
    <property type="evidence" value="ECO:0007669"/>
    <property type="project" value="InterPro"/>
</dbReference>
<dbReference type="EMBL" id="CP029822">
    <property type="protein sequence ID" value="AZS50928.1"/>
    <property type="molecule type" value="Genomic_DNA"/>
</dbReference>
<dbReference type="SMART" id="SM00342">
    <property type="entry name" value="HTH_ARAC"/>
    <property type="match status" value="1"/>
</dbReference>
<dbReference type="GO" id="GO:0009893">
    <property type="term" value="P:positive regulation of metabolic process"/>
    <property type="evidence" value="ECO:0007669"/>
    <property type="project" value="UniProtKB-ARBA"/>
</dbReference>
<keyword evidence="1" id="KW-0805">Transcription regulation</keyword>
<proteinExistence type="predicted"/>
<dbReference type="Gene3D" id="1.10.10.60">
    <property type="entry name" value="Homeodomain-like"/>
    <property type="match status" value="1"/>
</dbReference>
<dbReference type="Proteomes" id="UP000273143">
    <property type="component" value="Chromosome"/>
</dbReference>
<dbReference type="RefSeq" id="WP_127163619.1">
    <property type="nucleotide sequence ID" value="NZ_CP029822.1"/>
</dbReference>
<dbReference type="InterPro" id="IPR018060">
    <property type="entry name" value="HTH_AraC"/>
</dbReference>
<accession>A0A3Q9JJG1</accession>
<dbReference type="AlphaFoldDB" id="A0A3Q9JJG1"/>
<evidence type="ECO:0000256" key="1">
    <source>
        <dbReference type="ARBA" id="ARBA00023015"/>
    </source>
</evidence>
<organism evidence="5 6">
    <name type="scientific">Entomomonas moraniae</name>
    <dbReference type="NCBI Taxonomy" id="2213226"/>
    <lineage>
        <taxon>Bacteria</taxon>
        <taxon>Pseudomonadati</taxon>
        <taxon>Pseudomonadota</taxon>
        <taxon>Gammaproteobacteria</taxon>
        <taxon>Pseudomonadales</taxon>
        <taxon>Pseudomonadaceae</taxon>
        <taxon>Entomomonas</taxon>
    </lineage>
</organism>
<dbReference type="InterPro" id="IPR053142">
    <property type="entry name" value="PchR_regulatory_protein"/>
</dbReference>
<dbReference type="PROSITE" id="PS00041">
    <property type="entry name" value="HTH_ARAC_FAMILY_1"/>
    <property type="match status" value="1"/>
</dbReference>
<protein>
    <submittedName>
        <fullName evidence="5">AraC family transcriptional regulator</fullName>
    </submittedName>
</protein>
<keyword evidence="2" id="KW-0238">DNA-binding</keyword>
<dbReference type="GO" id="GO:0043565">
    <property type="term" value="F:sequence-specific DNA binding"/>
    <property type="evidence" value="ECO:0007669"/>
    <property type="project" value="InterPro"/>
</dbReference>
<gene>
    <name evidence="5" type="ORF">DM558_09110</name>
</gene>
<evidence type="ECO:0000259" key="4">
    <source>
        <dbReference type="PROSITE" id="PS01124"/>
    </source>
</evidence>
<dbReference type="InterPro" id="IPR020449">
    <property type="entry name" value="Tscrpt_reg_AraC-type_HTH"/>
</dbReference>
<dbReference type="Pfam" id="PF12833">
    <property type="entry name" value="HTH_18"/>
    <property type="match status" value="1"/>
</dbReference>
<name>A0A3Q9JJG1_9GAMM</name>
<dbReference type="PRINTS" id="PR00032">
    <property type="entry name" value="HTHARAC"/>
</dbReference>
<evidence type="ECO:0000313" key="6">
    <source>
        <dbReference type="Proteomes" id="UP000273143"/>
    </source>
</evidence>
<dbReference type="PROSITE" id="PS01124">
    <property type="entry name" value="HTH_ARAC_FAMILY_2"/>
    <property type="match status" value="1"/>
</dbReference>
<reference evidence="6" key="1">
    <citation type="submission" date="2018-06" db="EMBL/GenBank/DDBJ databases">
        <title>Complete genome of Pseudomonas insecticola strain QZS01.</title>
        <authorList>
            <person name="Wang J."/>
            <person name="Su Q."/>
        </authorList>
    </citation>
    <scope>NUCLEOTIDE SEQUENCE [LARGE SCALE GENOMIC DNA]</scope>
    <source>
        <strain evidence="6">QZS01</strain>
    </source>
</reference>
<sequence>MTASYCDGVVSRKQLLDLTREVGRDCHVIDKLNPQETPIFKGQFNLIKLRDGLTLHSADGYDDHNLTTQTQINPRIGLMLFLNGQCDACYGERKITLGVKQKKNQVIVPEMVLVSVNRQETFSREAQEGRYLKKIVVAIEPEWLEKGGFDGLEGYQKVTQFFKQHLAVERHLMTPQMRSITEKILNPPDTPAFLKNLYIEGLTLEVVAEAFKALTTDQSIVGRDKLHPYERKRVNKVLELLENSTEIKEVSLDLLAKEVGTTSNTLQRSFRHVMGMTIFDYLRSHKLTQAKNALENNQVNVLEAALLAGYGSAANFSTAFKRQFGVSPNQIKRCYIG</sequence>
<evidence type="ECO:0000256" key="2">
    <source>
        <dbReference type="ARBA" id="ARBA00023125"/>
    </source>
</evidence>
<dbReference type="InterPro" id="IPR009057">
    <property type="entry name" value="Homeodomain-like_sf"/>
</dbReference>
<evidence type="ECO:0000313" key="5">
    <source>
        <dbReference type="EMBL" id="AZS50928.1"/>
    </source>
</evidence>